<dbReference type="SUPFAM" id="SSF63829">
    <property type="entry name" value="Calcium-dependent phosphotriesterase"/>
    <property type="match status" value="1"/>
</dbReference>
<dbReference type="AlphaFoldDB" id="A0A9W9GJ16"/>
<accession>A0A9W9GJ16</accession>
<dbReference type="InterPro" id="IPR015943">
    <property type="entry name" value="WD40/YVTN_repeat-like_dom_sf"/>
</dbReference>
<name>A0A9W9GJ16_9EURO</name>
<dbReference type="Proteomes" id="UP001149079">
    <property type="component" value="Unassembled WGS sequence"/>
</dbReference>
<evidence type="ECO:0000313" key="2">
    <source>
        <dbReference type="Proteomes" id="UP001149079"/>
    </source>
</evidence>
<feature type="non-terminal residue" evidence="1">
    <location>
        <position position="490"/>
    </location>
</feature>
<evidence type="ECO:0008006" key="3">
    <source>
        <dbReference type="Google" id="ProtNLM"/>
    </source>
</evidence>
<dbReference type="SUPFAM" id="SSF51004">
    <property type="entry name" value="C-terminal (heme d1) domain of cytochrome cd1-nitrite reductase"/>
    <property type="match status" value="1"/>
</dbReference>
<reference evidence="1" key="2">
    <citation type="journal article" date="2023" name="IMA Fungus">
        <title>Comparative genomic study of the Penicillium genus elucidates a diverse pangenome and 15 lateral gene transfer events.</title>
        <authorList>
            <person name="Petersen C."/>
            <person name="Sorensen T."/>
            <person name="Nielsen M.R."/>
            <person name="Sondergaard T.E."/>
            <person name="Sorensen J.L."/>
            <person name="Fitzpatrick D.A."/>
            <person name="Frisvad J.C."/>
            <person name="Nielsen K.L."/>
        </authorList>
    </citation>
    <scope>NUCLEOTIDE SEQUENCE</scope>
    <source>
        <strain evidence="1">IBT 22155</strain>
    </source>
</reference>
<protein>
    <recommendedName>
        <fullName evidence="3">Methanethiol oxidase</fullName>
    </recommendedName>
</protein>
<dbReference type="EMBL" id="JAPQKL010000008">
    <property type="protein sequence ID" value="KAJ5120749.1"/>
    <property type="molecule type" value="Genomic_DNA"/>
</dbReference>
<organism evidence="1 2">
    <name type="scientific">Penicillium bovifimosum</name>
    <dbReference type="NCBI Taxonomy" id="126998"/>
    <lineage>
        <taxon>Eukaryota</taxon>
        <taxon>Fungi</taxon>
        <taxon>Dikarya</taxon>
        <taxon>Ascomycota</taxon>
        <taxon>Pezizomycotina</taxon>
        <taxon>Eurotiomycetes</taxon>
        <taxon>Eurotiomycetidae</taxon>
        <taxon>Eurotiales</taxon>
        <taxon>Aspergillaceae</taxon>
        <taxon>Penicillium</taxon>
    </lineage>
</organism>
<keyword evidence="2" id="KW-1185">Reference proteome</keyword>
<reference evidence="1" key="1">
    <citation type="submission" date="2022-11" db="EMBL/GenBank/DDBJ databases">
        <authorList>
            <person name="Petersen C."/>
        </authorList>
    </citation>
    <scope>NUCLEOTIDE SEQUENCE</scope>
    <source>
        <strain evidence="1">IBT 22155</strain>
    </source>
</reference>
<dbReference type="Gene3D" id="2.130.10.10">
    <property type="entry name" value="YVTN repeat-like/Quinoprotein amine dehydrogenase"/>
    <property type="match status" value="1"/>
</dbReference>
<evidence type="ECO:0000313" key="1">
    <source>
        <dbReference type="EMBL" id="KAJ5120749.1"/>
    </source>
</evidence>
<dbReference type="GeneID" id="81410051"/>
<dbReference type="OrthoDB" id="10033702at2759"/>
<comment type="caution">
    <text evidence="1">The sequence shown here is derived from an EMBL/GenBank/DDBJ whole genome shotgun (WGS) entry which is preliminary data.</text>
</comment>
<sequence length="490" mass="54049">RTGVYKLLKFPANVLVQPTQSFSIFLTKMRYSIASIASLVVLGECLSLPPLIPSIPGVTELLYDVVPPLPILQVPTPAKESPPFSPSDIKPKKVGYFWTGAGDKAHKDFLATYSLDDDTFGTLIEITDVPTSGNDPHHLGPSLDGKTIWGGGLLSLLKTQDTGFYFDTSDPYRPKFLKSNRGLLASIADEVRAKPDGGFFITYMGSAVGTSPGRLIETDKDFNIIHEWPEDVDGLLNILGEQFNPHGLTIDWDKKIILTSDFVEPLSILKPSLGIRRADTLRLWDLDSRTILSTLTIPNGGGIQDVKFIPGHPEAAAIATAVHLGQLWVIYPLRKDENGKQGVIKELYDLGPKARDTTAIYSDITQDGKYFYATLTTANHIAALDISDLDNIKRLDDPDEDQPTIGPHYIKVTPDQKHVVVTDYFVQTGEIGLINTPADFKALYVDLNDDGSLSFNRTIDFDREFANRGGAKPHSVVIFDFTDPENPLYY</sequence>
<gene>
    <name evidence="1" type="ORF">N7515_010137</name>
</gene>
<dbReference type="InterPro" id="IPR011048">
    <property type="entry name" value="Haem_d1_sf"/>
</dbReference>
<proteinExistence type="predicted"/>
<dbReference type="RefSeq" id="XP_056517253.1">
    <property type="nucleotide sequence ID" value="XM_056670880.1"/>
</dbReference>